<feature type="chain" id="PRO_5026110238" evidence="3">
    <location>
        <begin position="23"/>
        <end position="466"/>
    </location>
</feature>
<feature type="region of interest" description="Disordered" evidence="1">
    <location>
        <begin position="219"/>
        <end position="239"/>
    </location>
</feature>
<keyword evidence="2" id="KW-1133">Transmembrane helix</keyword>
<protein>
    <submittedName>
        <fullName evidence="4">SELPL protein</fullName>
    </submittedName>
</protein>
<organism evidence="4 5">
    <name type="scientific">Crocuta crocuta</name>
    <name type="common">Spotted hyena</name>
    <dbReference type="NCBI Taxonomy" id="9678"/>
    <lineage>
        <taxon>Eukaryota</taxon>
        <taxon>Metazoa</taxon>
        <taxon>Chordata</taxon>
        <taxon>Craniata</taxon>
        <taxon>Vertebrata</taxon>
        <taxon>Euteleostomi</taxon>
        <taxon>Mammalia</taxon>
        <taxon>Eutheria</taxon>
        <taxon>Laurasiatheria</taxon>
        <taxon>Carnivora</taxon>
        <taxon>Feliformia</taxon>
        <taxon>Hyaenidae</taxon>
        <taxon>Crocuta</taxon>
    </lineage>
</organism>
<keyword evidence="3" id="KW-0732">Signal</keyword>
<dbReference type="GO" id="GO:0005886">
    <property type="term" value="C:plasma membrane"/>
    <property type="evidence" value="ECO:0007669"/>
    <property type="project" value="TreeGrafter"/>
</dbReference>
<sequence>VPPGAMPLRVFLLLVLLGSGSGLQLWEIREDGSKEAPDPLLVRGRREVREDAEDDIYDYMGTDPPEMLFTTIPGPVGLTSKLLAEMATLGRKGSGTPTDTPQAATGASISLDATGMAMGNLSMEPTQGVPVTLDPLSKEQVTASPPITEFPSTEGAPFTELATIEVLSMGPPDTEAMTTQPPATEVLATEPKATEVLSMGPAATEALATEPAVTEALATQPKATEALSSEPPDTEALTTQPAATEVLATQPEATEALSTGPAATEALTTQPVATEALSTGPEATDALSTEHTATEALSTDPATMKVPPTGPVTTWRLTMALLVPSDPHNSTAMAVVNSSDGFIRQWKDQQGLSPKSPVAPTAMEAPDRIPVKQCLLAILILALVATVFLVCTVVLAVRLSRKNHMYPVRNYSPTEMVCISSLLPEGGEAPGATANGDLPHAKSQDPKAGPGEGREGDDLTLQSFLP</sequence>
<evidence type="ECO:0000313" key="4">
    <source>
        <dbReference type="EMBL" id="KAF0879754.1"/>
    </source>
</evidence>
<dbReference type="PANTHER" id="PTHR17384:SF7">
    <property type="entry name" value="P-SELECTIN GLYCOPROTEIN LIGAND 1"/>
    <property type="match status" value="1"/>
</dbReference>
<dbReference type="AlphaFoldDB" id="A0A6G1AW28"/>
<gene>
    <name evidence="4" type="primary">Selplg</name>
    <name evidence="4" type="ORF">FOF47_R06399</name>
</gene>
<proteinExistence type="predicted"/>
<evidence type="ECO:0000313" key="5">
    <source>
        <dbReference type="Proteomes" id="UP000475037"/>
    </source>
</evidence>
<dbReference type="PANTHER" id="PTHR17384">
    <property type="entry name" value="P-SELECTIN GLYCOPROTEIN LIGAND-1"/>
    <property type="match status" value="1"/>
</dbReference>
<dbReference type="GO" id="GO:0050901">
    <property type="term" value="P:leukocyte tethering or rolling"/>
    <property type="evidence" value="ECO:0007669"/>
    <property type="project" value="TreeGrafter"/>
</dbReference>
<evidence type="ECO:0000256" key="3">
    <source>
        <dbReference type="SAM" id="SignalP"/>
    </source>
</evidence>
<keyword evidence="2" id="KW-0472">Membrane</keyword>
<dbReference type="Proteomes" id="UP000475037">
    <property type="component" value="Unassembled WGS sequence"/>
</dbReference>
<feature type="non-terminal residue" evidence="4">
    <location>
        <position position="466"/>
    </location>
</feature>
<dbReference type="InterPro" id="IPR026195">
    <property type="entry name" value="PSGL-1"/>
</dbReference>
<accession>A0A6G1AW28</accession>
<feature type="transmembrane region" description="Helical" evidence="2">
    <location>
        <begin position="375"/>
        <end position="397"/>
    </location>
</feature>
<feature type="signal peptide" evidence="3">
    <location>
        <begin position="1"/>
        <end position="22"/>
    </location>
</feature>
<name>A0A6G1AW28_CROCR</name>
<feature type="region of interest" description="Disordered" evidence="1">
    <location>
        <begin position="428"/>
        <end position="466"/>
    </location>
</feature>
<keyword evidence="5" id="KW-1185">Reference proteome</keyword>
<dbReference type="EMBL" id="VOAJ01003456">
    <property type="protein sequence ID" value="KAF0879754.1"/>
    <property type="molecule type" value="Genomic_DNA"/>
</dbReference>
<keyword evidence="2" id="KW-0812">Transmembrane</keyword>
<reference evidence="4 5" key="1">
    <citation type="submission" date="2019-11" db="EMBL/GenBank/DDBJ databases">
        <authorList>
            <person name="Yang C."/>
            <person name="Li F."/>
        </authorList>
    </citation>
    <scope>NUCLEOTIDE SEQUENCE [LARGE SCALE GENOMIC DNA]</scope>
    <source>
        <strain evidence="4">KB4526</strain>
        <tissue evidence="4">Muscle</tissue>
    </source>
</reference>
<comment type="caution">
    <text evidence="4">The sequence shown here is derived from an EMBL/GenBank/DDBJ whole genome shotgun (WGS) entry which is preliminary data.</text>
</comment>
<feature type="non-terminal residue" evidence="4">
    <location>
        <position position="1"/>
    </location>
</feature>
<evidence type="ECO:0000256" key="1">
    <source>
        <dbReference type="SAM" id="MobiDB-lite"/>
    </source>
</evidence>
<evidence type="ECO:0000256" key="2">
    <source>
        <dbReference type="SAM" id="Phobius"/>
    </source>
</evidence>